<comment type="caution">
    <text evidence="5">The sequence shown here is derived from an EMBL/GenBank/DDBJ whole genome shotgun (WGS) entry which is preliminary data.</text>
</comment>
<dbReference type="GO" id="GO:0030246">
    <property type="term" value="F:carbohydrate binding"/>
    <property type="evidence" value="ECO:0007669"/>
    <property type="project" value="InterPro"/>
</dbReference>
<dbReference type="PANTHER" id="PTHR35803">
    <property type="entry name" value="GLUCAN 1,4-ALPHA-GLUCOSIDASE SUSB-RELATED"/>
    <property type="match status" value="1"/>
</dbReference>
<dbReference type="Pfam" id="PF14509">
    <property type="entry name" value="GH97_C"/>
    <property type="match status" value="1"/>
</dbReference>
<dbReference type="InterPro" id="IPR014718">
    <property type="entry name" value="GH-type_carb-bd"/>
</dbReference>
<dbReference type="Gene3D" id="3.20.20.70">
    <property type="entry name" value="Aldolase class I"/>
    <property type="match status" value="1"/>
</dbReference>
<evidence type="ECO:0000259" key="3">
    <source>
        <dbReference type="Pfam" id="PF14508"/>
    </source>
</evidence>
<dbReference type="Pfam" id="PF10566">
    <property type="entry name" value="Glyco_hydro_97"/>
    <property type="match status" value="1"/>
</dbReference>
<feature type="chain" id="PRO_5032770999" evidence="1">
    <location>
        <begin position="20"/>
        <end position="678"/>
    </location>
</feature>
<dbReference type="Proteomes" id="UP000466966">
    <property type="component" value="Unassembled WGS sequence"/>
</dbReference>
<dbReference type="GO" id="GO:0016787">
    <property type="term" value="F:hydrolase activity"/>
    <property type="evidence" value="ECO:0007669"/>
    <property type="project" value="UniProtKB-KW"/>
</dbReference>
<feature type="domain" description="Glycosyl-hydrolase 97 catalytic" evidence="2">
    <location>
        <begin position="288"/>
        <end position="480"/>
    </location>
</feature>
<evidence type="ECO:0000259" key="2">
    <source>
        <dbReference type="Pfam" id="PF10566"/>
    </source>
</evidence>
<protein>
    <submittedName>
        <fullName evidence="5">Glycoside hydrolase family 97 protein</fullName>
    </submittedName>
</protein>
<evidence type="ECO:0000313" key="5">
    <source>
        <dbReference type="EMBL" id="MXO70963.1"/>
    </source>
</evidence>
<dbReference type="InterPro" id="IPR029483">
    <property type="entry name" value="GH97_C"/>
</dbReference>
<proteinExistence type="predicted"/>
<name>A0A844YZ10_9SPHN</name>
<dbReference type="RefSeq" id="WP_160770925.1">
    <property type="nucleotide sequence ID" value="NZ_WTYV01000002.1"/>
</dbReference>
<sequence length="678" mass="75605">MLRLLVAALFVMLPVGVQAGTVTSPDGRIAVELAVDGEGKPYYAVTLAGQVLVAPSSLGFNLTDEDPLRRNFAIVAEEAGSADSTWEQPWGERRFVRDHHNELAVTFRQQDAAARQFTVRLRVFDDGLGFRYEFPARADKPEWRIAEELTEFVLAPRGTAWWIQAGDWNRYEQLYKQTPVDAVSVAHTPMTLRLDDGTHLAIHEAALVDYAGMWLQRMDGGRFRSTLAPSSRGAKVVRTGAFTTPWRTIRVAPDAAGLVESDLELNLNEPNALGDVSWVQPGRYIGIWWGMISNRWTWAQGDRHGATTERTREYIDFAAENGFRGVLVEGWDHGWDGPWFGNGREFSFTRAYPDFDIESLSAYARQRGVRLIGHHETGGNIANYEAQLDDAMALYQRLGIDWVKTGYVADAGGIIACNADIADPCGAQVMEWHDGQRQVQHHLRVVQEAAEHRIAVNPHEPVKDTGLRRTYPNWVAREGARGQEYNAWSAFGNGPEHEPTLVYTRMLSGPMDYTPGILSLTGQDGVPMASTLAKQLGLYLAIYSPIQMAADFIDSLAQHPREMDFIRSVPTDWADSRLVAGAVGDYAIFARKDRNSDRWFAGGINDATARDVTLDFGFLDPGVTYRASVWQDGEGATYETEARHRIAYDSFEVRAGDSRRFWLAPGGGLAIRLEPLPR</sequence>
<dbReference type="InterPro" id="IPR019563">
    <property type="entry name" value="GH97_catalytic"/>
</dbReference>
<keyword evidence="5" id="KW-0378">Hydrolase</keyword>
<feature type="domain" description="Glycosyl-hydrolase 97 C-terminal oligomerisation" evidence="4">
    <location>
        <begin position="572"/>
        <end position="673"/>
    </location>
</feature>
<dbReference type="InterPro" id="IPR013785">
    <property type="entry name" value="Aldolase_TIM"/>
</dbReference>
<organism evidence="5 6">
    <name type="scientific">Alteraurantiacibacter buctensis</name>
    <dbReference type="NCBI Taxonomy" id="1503981"/>
    <lineage>
        <taxon>Bacteria</taxon>
        <taxon>Pseudomonadati</taxon>
        <taxon>Pseudomonadota</taxon>
        <taxon>Alphaproteobacteria</taxon>
        <taxon>Sphingomonadales</taxon>
        <taxon>Erythrobacteraceae</taxon>
        <taxon>Alteraurantiacibacter</taxon>
    </lineage>
</organism>
<dbReference type="InterPro" id="IPR017853">
    <property type="entry name" value="GH"/>
</dbReference>
<reference evidence="5 6" key="1">
    <citation type="submission" date="2019-12" db="EMBL/GenBank/DDBJ databases">
        <title>Genomic-based taxomic classification of the family Erythrobacteraceae.</title>
        <authorList>
            <person name="Xu L."/>
        </authorList>
    </citation>
    <scope>NUCLEOTIDE SEQUENCE [LARGE SCALE GENOMIC DNA]</scope>
    <source>
        <strain evidence="5 6">M0322</strain>
    </source>
</reference>
<evidence type="ECO:0000259" key="4">
    <source>
        <dbReference type="Pfam" id="PF14509"/>
    </source>
</evidence>
<dbReference type="SUPFAM" id="SSF51445">
    <property type="entry name" value="(Trans)glycosidases"/>
    <property type="match status" value="1"/>
</dbReference>
<dbReference type="InterPro" id="IPR052720">
    <property type="entry name" value="Glycosyl_hydrolase_97"/>
</dbReference>
<feature type="signal peptide" evidence="1">
    <location>
        <begin position="1"/>
        <end position="19"/>
    </location>
</feature>
<evidence type="ECO:0000256" key="1">
    <source>
        <dbReference type="SAM" id="SignalP"/>
    </source>
</evidence>
<dbReference type="Gene3D" id="2.70.98.10">
    <property type="match status" value="1"/>
</dbReference>
<keyword evidence="6" id="KW-1185">Reference proteome</keyword>
<dbReference type="EMBL" id="WTYV01000002">
    <property type="protein sequence ID" value="MXO70963.1"/>
    <property type="molecule type" value="Genomic_DNA"/>
</dbReference>
<dbReference type="InterPro" id="IPR029486">
    <property type="entry name" value="GH97_N"/>
</dbReference>
<dbReference type="PANTHER" id="PTHR35803:SF1">
    <property type="entry name" value="GLUCAN 1,4-ALPHA-GLUCOSIDASE SUSB"/>
    <property type="match status" value="1"/>
</dbReference>
<keyword evidence="1" id="KW-0732">Signal</keyword>
<dbReference type="Pfam" id="PF14508">
    <property type="entry name" value="GH97_N"/>
    <property type="match status" value="1"/>
</dbReference>
<feature type="domain" description="Glycosyl-hydrolase 97 N-terminal" evidence="3">
    <location>
        <begin position="22"/>
        <end position="270"/>
    </location>
</feature>
<accession>A0A844YZ10</accession>
<gene>
    <name evidence="5" type="ORF">GRI99_04840</name>
</gene>
<dbReference type="AlphaFoldDB" id="A0A844YZ10"/>
<dbReference type="OrthoDB" id="57532at2"/>
<evidence type="ECO:0000313" key="6">
    <source>
        <dbReference type="Proteomes" id="UP000466966"/>
    </source>
</evidence>